<dbReference type="Proteomes" id="UP000823749">
    <property type="component" value="Chromosome 3"/>
</dbReference>
<protein>
    <submittedName>
        <fullName evidence="1">Uncharacterized protein</fullName>
    </submittedName>
</protein>
<gene>
    <name evidence="1" type="ORF">RHGRI_008430</name>
</gene>
<proteinExistence type="predicted"/>
<dbReference type="EMBL" id="JACTNZ010000003">
    <property type="protein sequence ID" value="KAG5558486.1"/>
    <property type="molecule type" value="Genomic_DNA"/>
</dbReference>
<reference evidence="1" key="1">
    <citation type="submission" date="2020-08" db="EMBL/GenBank/DDBJ databases">
        <title>Plant Genome Project.</title>
        <authorList>
            <person name="Zhang R.-G."/>
        </authorList>
    </citation>
    <scope>NUCLEOTIDE SEQUENCE</scope>
    <source>
        <strain evidence="1">WSP0</strain>
        <tissue evidence="1">Leaf</tissue>
    </source>
</reference>
<name>A0AAV6L0U5_9ERIC</name>
<dbReference type="AlphaFoldDB" id="A0AAV6L0U5"/>
<keyword evidence="2" id="KW-1185">Reference proteome</keyword>
<evidence type="ECO:0000313" key="1">
    <source>
        <dbReference type="EMBL" id="KAG5558486.1"/>
    </source>
</evidence>
<accession>A0AAV6L0U5</accession>
<evidence type="ECO:0000313" key="2">
    <source>
        <dbReference type="Proteomes" id="UP000823749"/>
    </source>
</evidence>
<sequence length="140" mass="14599">MAGSALSRSHRMVSPSDLWPSSRVNWKILAAQAAGIRILRPLPSTLVCRSFDDALLGPITAIGCGCVCVIGITPTGIDPSRSESVCSSFKMGTMAPCGGGSPSKRSDDKSCFVFPSSSLLIPSSSSGSIIRVSIESMYVN</sequence>
<comment type="caution">
    <text evidence="1">The sequence shown here is derived from an EMBL/GenBank/DDBJ whole genome shotgun (WGS) entry which is preliminary data.</text>
</comment>
<organism evidence="1 2">
    <name type="scientific">Rhododendron griersonianum</name>
    <dbReference type="NCBI Taxonomy" id="479676"/>
    <lineage>
        <taxon>Eukaryota</taxon>
        <taxon>Viridiplantae</taxon>
        <taxon>Streptophyta</taxon>
        <taxon>Embryophyta</taxon>
        <taxon>Tracheophyta</taxon>
        <taxon>Spermatophyta</taxon>
        <taxon>Magnoliopsida</taxon>
        <taxon>eudicotyledons</taxon>
        <taxon>Gunneridae</taxon>
        <taxon>Pentapetalae</taxon>
        <taxon>asterids</taxon>
        <taxon>Ericales</taxon>
        <taxon>Ericaceae</taxon>
        <taxon>Ericoideae</taxon>
        <taxon>Rhodoreae</taxon>
        <taxon>Rhododendron</taxon>
    </lineage>
</organism>